<dbReference type="PANTHER" id="PTHR30472:SF37">
    <property type="entry name" value="FE(3+) DICITRATE TRANSPORT SYSTEM PERMEASE PROTEIN FECD-RELATED"/>
    <property type="match status" value="1"/>
</dbReference>
<feature type="transmembrane region" description="Helical" evidence="8">
    <location>
        <begin position="298"/>
        <end position="316"/>
    </location>
</feature>
<reference evidence="9 10" key="1">
    <citation type="submission" date="2020-04" db="EMBL/GenBank/DDBJ databases">
        <title>Genome sequencing of Rosenbergiella species.</title>
        <authorList>
            <person name="Alvarez-Perez S."/>
            <person name="Lievens B."/>
        </authorList>
    </citation>
    <scope>NUCLEOTIDE SEQUENCE [LARGE SCALE GENOMIC DNA]</scope>
    <source>
        <strain evidence="9 10">S61</strain>
    </source>
</reference>
<evidence type="ECO:0000256" key="4">
    <source>
        <dbReference type="ARBA" id="ARBA00022475"/>
    </source>
</evidence>
<dbReference type="Gene3D" id="1.10.3470.10">
    <property type="entry name" value="ABC transporter involved in vitamin B12 uptake, BtuC"/>
    <property type="match status" value="2"/>
</dbReference>
<dbReference type="PANTHER" id="PTHR30472">
    <property type="entry name" value="FERRIC ENTEROBACTIN TRANSPORT SYSTEM PERMEASE PROTEIN"/>
    <property type="match status" value="1"/>
</dbReference>
<feature type="transmembrane region" description="Helical" evidence="8">
    <location>
        <begin position="176"/>
        <end position="201"/>
    </location>
</feature>
<feature type="transmembrane region" description="Helical" evidence="8">
    <location>
        <begin position="135"/>
        <end position="156"/>
    </location>
</feature>
<dbReference type="NCBIfam" id="NF007866">
    <property type="entry name" value="PRK10577.1-2"/>
    <property type="match status" value="1"/>
</dbReference>
<keyword evidence="10" id="KW-1185">Reference proteome</keyword>
<feature type="transmembrane region" description="Helical" evidence="8">
    <location>
        <begin position="548"/>
        <end position="576"/>
    </location>
</feature>
<evidence type="ECO:0000256" key="8">
    <source>
        <dbReference type="SAM" id="Phobius"/>
    </source>
</evidence>
<feature type="transmembrane region" description="Helical" evidence="8">
    <location>
        <begin position="506"/>
        <end position="528"/>
    </location>
</feature>
<evidence type="ECO:0000256" key="6">
    <source>
        <dbReference type="ARBA" id="ARBA00022989"/>
    </source>
</evidence>
<accession>A0ABS5SSV3</accession>
<evidence type="ECO:0000256" key="3">
    <source>
        <dbReference type="ARBA" id="ARBA00022448"/>
    </source>
</evidence>
<comment type="caution">
    <text evidence="9">The sequence shown here is derived from an EMBL/GenBank/DDBJ whole genome shotgun (WGS) entry which is preliminary data.</text>
</comment>
<feature type="transmembrane region" description="Helical" evidence="8">
    <location>
        <begin position="103"/>
        <end position="123"/>
    </location>
</feature>
<feature type="transmembrane region" description="Helical" evidence="8">
    <location>
        <begin position="376"/>
        <end position="394"/>
    </location>
</feature>
<dbReference type="Pfam" id="PF01032">
    <property type="entry name" value="FecCD"/>
    <property type="match status" value="2"/>
</dbReference>
<evidence type="ECO:0000313" key="9">
    <source>
        <dbReference type="EMBL" id="MBT0723139.1"/>
    </source>
</evidence>
<name>A0ABS5SSV3_9GAMM</name>
<keyword evidence="4" id="KW-1003">Cell membrane</keyword>
<feature type="transmembrane region" description="Helical" evidence="8">
    <location>
        <begin position="265"/>
        <end position="286"/>
    </location>
</feature>
<feature type="transmembrane region" description="Helical" evidence="8">
    <location>
        <begin position="222"/>
        <end position="245"/>
    </location>
</feature>
<keyword evidence="7 8" id="KW-0472">Membrane</keyword>
<dbReference type="InterPro" id="IPR000522">
    <property type="entry name" value="ABC_transptr_permease_BtuC"/>
</dbReference>
<proteinExistence type="inferred from homology"/>
<feature type="transmembrane region" description="Helical" evidence="8">
    <location>
        <begin position="406"/>
        <end position="424"/>
    </location>
</feature>
<sequence length="641" mass="68010">MTKFRASLAITLLVLLTAVIIGWNIQHLSVSTAGQPGMTSLLWSQSYLPRICVALLAGAALGLCGILAQLVLKNPLAEPATLGISSGAQLGTTLALFTGVSTWLSQGFALVGGFITTAIIYALSRHRGMSPLTLLLTGMVVGLFCSALQNGLVLFHHEQMQSLFIWNSGNLAQNDWSVVTQLLPFLLAITALTFISARALALLKLSDEVVDSLGGNSHLYRLYALGMMALLATWTVSQVGLISFIGLFAPQITRLFPRLSFKKNLLLAMAFGAGLLLFCDQLALFAEVFNWQVSAGNITAIIGIPVMLLIIIKARFPHPPALRTTAFNALAPPRTVKGLLLVAIIVLFFLAFTLTQSQHGWQISFSDPFNLRWPRTAMAIGCGGLLASAGVILQRLTSNPLASPEVLGINSGAACAVVLLLVLVPSASGMLLFPVAALGAMISLGIIILFAVNASDQTTKILLVGTALSAFSLALITLFLASGAPNSSVIISWLSGSTWGATKEKALSAVIALALSLPVSLLFTRWLSLLPLGRTVASSRGLSLRWSTTVLIVWCAVLSAGATLLLGPMSFVGLLAPQVARYLGIYRYGHSLYISVICGALLMLAADFIGRMIIWPFQVPAGIVAVILGAPGLLWLLYRKR</sequence>
<dbReference type="CDD" id="cd06550">
    <property type="entry name" value="TM_ABC_iron-siderophores_like"/>
    <property type="match status" value="2"/>
</dbReference>
<evidence type="ECO:0000313" key="10">
    <source>
        <dbReference type="Proteomes" id="UP000790096"/>
    </source>
</evidence>
<evidence type="ECO:0000256" key="2">
    <source>
        <dbReference type="ARBA" id="ARBA00007935"/>
    </source>
</evidence>
<keyword evidence="5 8" id="KW-0812">Transmembrane</keyword>
<keyword evidence="6 8" id="KW-1133">Transmembrane helix</keyword>
<feature type="transmembrane region" description="Helical" evidence="8">
    <location>
        <begin position="588"/>
        <end position="609"/>
    </location>
</feature>
<feature type="transmembrane region" description="Helical" evidence="8">
    <location>
        <begin position="46"/>
        <end position="68"/>
    </location>
</feature>
<dbReference type="InterPro" id="IPR037294">
    <property type="entry name" value="ABC_BtuC-like"/>
</dbReference>
<evidence type="ECO:0000256" key="1">
    <source>
        <dbReference type="ARBA" id="ARBA00004651"/>
    </source>
</evidence>
<comment type="similarity">
    <text evidence="2">Belongs to the binding-protein-dependent transport system permease family. FecCD subfamily.</text>
</comment>
<dbReference type="Proteomes" id="UP000790096">
    <property type="component" value="Unassembled WGS sequence"/>
</dbReference>
<comment type="subcellular location">
    <subcellularLocation>
        <location evidence="1">Cell membrane</location>
        <topology evidence="1">Multi-pass membrane protein</topology>
    </subcellularLocation>
</comment>
<keyword evidence="3" id="KW-0813">Transport</keyword>
<evidence type="ECO:0000256" key="7">
    <source>
        <dbReference type="ARBA" id="ARBA00023136"/>
    </source>
</evidence>
<evidence type="ECO:0000256" key="5">
    <source>
        <dbReference type="ARBA" id="ARBA00022692"/>
    </source>
</evidence>
<feature type="transmembrane region" description="Helical" evidence="8">
    <location>
        <begin position="615"/>
        <end position="638"/>
    </location>
</feature>
<dbReference type="EMBL" id="JABBFR010000002">
    <property type="protein sequence ID" value="MBT0723139.1"/>
    <property type="molecule type" value="Genomic_DNA"/>
</dbReference>
<gene>
    <name evidence="9" type="primary">fhuB</name>
    <name evidence="9" type="ORF">HH682_01520</name>
</gene>
<dbReference type="RefSeq" id="WP_214235586.1">
    <property type="nucleotide sequence ID" value="NZ_JABBFR010000002.1"/>
</dbReference>
<feature type="transmembrane region" description="Helical" evidence="8">
    <location>
        <begin position="461"/>
        <end position="485"/>
    </location>
</feature>
<organism evidence="9 10">
    <name type="scientific">Rosenbergiella gaditana</name>
    <dbReference type="NCBI Taxonomy" id="2726987"/>
    <lineage>
        <taxon>Bacteria</taxon>
        <taxon>Pseudomonadati</taxon>
        <taxon>Pseudomonadota</taxon>
        <taxon>Gammaproteobacteria</taxon>
        <taxon>Enterobacterales</taxon>
        <taxon>Erwiniaceae</taxon>
        <taxon>Rosenbergiella</taxon>
    </lineage>
</organism>
<dbReference type="SUPFAM" id="SSF81345">
    <property type="entry name" value="ABC transporter involved in vitamin B12 uptake, BtuC"/>
    <property type="match status" value="2"/>
</dbReference>
<feature type="transmembrane region" description="Helical" evidence="8">
    <location>
        <begin position="336"/>
        <end position="355"/>
    </location>
</feature>
<protein>
    <submittedName>
        <fullName evidence="9">Fe(3+)-hydroxamate ABC transporter permease FhuB</fullName>
    </submittedName>
</protein>
<feature type="transmembrane region" description="Helical" evidence="8">
    <location>
        <begin position="431"/>
        <end position="455"/>
    </location>
</feature>